<evidence type="ECO:0000256" key="1">
    <source>
        <dbReference type="ARBA" id="ARBA00009438"/>
    </source>
</evidence>
<dbReference type="EMBL" id="JBGBPY010000001">
    <property type="protein sequence ID" value="MEY2181548.1"/>
    <property type="molecule type" value="Genomic_DNA"/>
</dbReference>
<keyword evidence="3" id="KW-1185">Reference proteome</keyword>
<dbReference type="Pfam" id="PF13531">
    <property type="entry name" value="SBP_bac_11"/>
    <property type="match status" value="1"/>
</dbReference>
<comment type="similarity">
    <text evidence="1">Belongs to the bacterial solute-binding protein 1 family. WtpA subfamily.</text>
</comment>
<dbReference type="PANTHER" id="PTHR30632">
    <property type="entry name" value="MOLYBDATE-BINDING PERIPLASMIC PROTEIN"/>
    <property type="match status" value="1"/>
</dbReference>
<proteinExistence type="inferred from homology"/>
<dbReference type="CDD" id="cd13540">
    <property type="entry name" value="PBP2_ModA_WtpA"/>
    <property type="match status" value="1"/>
</dbReference>
<evidence type="ECO:0000313" key="3">
    <source>
        <dbReference type="Proteomes" id="UP001562159"/>
    </source>
</evidence>
<reference evidence="2 3" key="1">
    <citation type="submission" date="2024-07" db="EMBL/GenBank/DDBJ databases">
        <title>Molecular mechanisms and environmental adaptations of flagellar loss and biofilm growth of Rhodanobacter under environmental stress.</title>
        <authorList>
            <person name="Chen M."/>
        </authorList>
    </citation>
    <scope>NUCLEOTIDE SEQUENCE [LARGE SCALE GENOMIC DNA]</scope>
    <source>
        <strain evidence="2 3">RS22</strain>
    </source>
</reference>
<dbReference type="InterPro" id="IPR050682">
    <property type="entry name" value="ModA/WtpA"/>
</dbReference>
<organism evidence="2 3">
    <name type="scientific">Rhodanobacter humi</name>
    <dbReference type="NCBI Taxonomy" id="1888173"/>
    <lineage>
        <taxon>Bacteria</taxon>
        <taxon>Pseudomonadati</taxon>
        <taxon>Pseudomonadota</taxon>
        <taxon>Gammaproteobacteria</taxon>
        <taxon>Lysobacterales</taxon>
        <taxon>Rhodanobacteraceae</taxon>
        <taxon>Rhodanobacter</taxon>
    </lineage>
</organism>
<comment type="caution">
    <text evidence="2">The sequence shown here is derived from an EMBL/GenBank/DDBJ whole genome shotgun (WGS) entry which is preliminary data.</text>
</comment>
<evidence type="ECO:0000313" key="2">
    <source>
        <dbReference type="EMBL" id="MEY2181548.1"/>
    </source>
</evidence>
<accession>A0ABV4AMW0</accession>
<dbReference type="PANTHER" id="PTHR30632:SF16">
    <property type="entry name" value="MOLYBDATE_TUNGSTATE-BINDING PROTEIN WTPA"/>
    <property type="match status" value="1"/>
</dbReference>
<protein>
    <submittedName>
        <fullName evidence="2">Extracellular solute-binding protein</fullName>
    </submittedName>
</protein>
<dbReference type="Gene3D" id="3.40.190.10">
    <property type="entry name" value="Periplasmic binding protein-like II"/>
    <property type="match status" value="2"/>
</dbReference>
<dbReference type="SUPFAM" id="SSF53850">
    <property type="entry name" value="Periplasmic binding protein-like II"/>
    <property type="match status" value="1"/>
</dbReference>
<name>A0ABV4AMW0_9GAMM</name>
<sequence>MSAPPSIGRSAPCARLPFFTKDLIAHRVRSYRTRESWRLLVGLAPLLFALAVQAAETPVVRVAHAGSMGVVMDQDLGPAFAKAHRAQYQGIGQGSYVLARLIAGKQFIADAFVGITPGPMEVLKKVGLVVHAVPVASTRMVVVYSPKSRFAADFQAAAAGRKAWYDVLREPGLRLGRTDPAVDPQGANALLTLQLAARYYHQPKLLQEVAGEWQNPQQMFAEASLMSRLEAGQIDATIGYASAAFSHHLPTIALPAEIDLAQPALQASWYAKAGFTLLSGKKLEAQPLVFYAAVPANAEQPVLGRAFVELLTSAAGRQALRERGYDPPHGKTL</sequence>
<gene>
    <name evidence="2" type="ORF">AB7878_03890</name>
</gene>
<dbReference type="Proteomes" id="UP001562159">
    <property type="component" value="Unassembled WGS sequence"/>
</dbReference>